<evidence type="ECO:0000256" key="1">
    <source>
        <dbReference type="ARBA" id="ARBA00004123"/>
    </source>
</evidence>
<dbReference type="PANTHER" id="PTHR23405:SF5">
    <property type="entry name" value="THO COMPLEX SUBUNIT 7 HOMOLOG"/>
    <property type="match status" value="1"/>
</dbReference>
<dbReference type="GO" id="GO:0006406">
    <property type="term" value="P:mRNA export from nucleus"/>
    <property type="evidence" value="ECO:0007669"/>
    <property type="project" value="TreeGrafter"/>
</dbReference>
<gene>
    <name evidence="7" type="ORF">PYX00_004063</name>
</gene>
<evidence type="ECO:0000256" key="4">
    <source>
        <dbReference type="ARBA" id="ARBA00023242"/>
    </source>
</evidence>
<keyword evidence="3 5" id="KW-0175">Coiled coil</keyword>
<proteinExistence type="inferred from homology"/>
<feature type="coiled-coil region" evidence="5">
    <location>
        <begin position="76"/>
        <end position="157"/>
    </location>
</feature>
<dbReference type="Pfam" id="PF05615">
    <property type="entry name" value="THOC7"/>
    <property type="match status" value="1"/>
</dbReference>
<dbReference type="InterPro" id="IPR008501">
    <property type="entry name" value="THOC7/Mft1"/>
</dbReference>
<evidence type="ECO:0000313" key="7">
    <source>
        <dbReference type="EMBL" id="KAL0276503.1"/>
    </source>
</evidence>
<feature type="region of interest" description="Disordered" evidence="6">
    <location>
        <begin position="184"/>
        <end position="208"/>
    </location>
</feature>
<dbReference type="AlphaFoldDB" id="A0AAW2I3V9"/>
<dbReference type="GO" id="GO:0006397">
    <property type="term" value="P:mRNA processing"/>
    <property type="evidence" value="ECO:0007669"/>
    <property type="project" value="InterPro"/>
</dbReference>
<comment type="subcellular location">
    <subcellularLocation>
        <location evidence="1">Nucleus</location>
    </subcellularLocation>
</comment>
<dbReference type="PANTHER" id="PTHR23405">
    <property type="entry name" value="MAINTENANCE OF KILLER 16 MAK16 PROTEIN-RELATED"/>
    <property type="match status" value="1"/>
</dbReference>
<dbReference type="EMBL" id="JARGDH010000002">
    <property type="protein sequence ID" value="KAL0276503.1"/>
    <property type="molecule type" value="Genomic_DNA"/>
</dbReference>
<reference evidence="7" key="1">
    <citation type="journal article" date="2024" name="Gigascience">
        <title>Chromosome-level genome of the poultry shaft louse Menopon gallinae provides insight into the host-switching and adaptive evolution of parasitic lice.</title>
        <authorList>
            <person name="Xu Y."/>
            <person name="Ma L."/>
            <person name="Liu S."/>
            <person name="Liang Y."/>
            <person name="Liu Q."/>
            <person name="He Z."/>
            <person name="Tian L."/>
            <person name="Duan Y."/>
            <person name="Cai W."/>
            <person name="Li H."/>
            <person name="Song F."/>
        </authorList>
    </citation>
    <scope>NUCLEOTIDE SEQUENCE</scope>
    <source>
        <strain evidence="7">Cailab_2023a</strain>
    </source>
</reference>
<organism evidence="7">
    <name type="scientific">Menopon gallinae</name>
    <name type="common">poultry shaft louse</name>
    <dbReference type="NCBI Taxonomy" id="328185"/>
    <lineage>
        <taxon>Eukaryota</taxon>
        <taxon>Metazoa</taxon>
        <taxon>Ecdysozoa</taxon>
        <taxon>Arthropoda</taxon>
        <taxon>Hexapoda</taxon>
        <taxon>Insecta</taxon>
        <taxon>Pterygota</taxon>
        <taxon>Neoptera</taxon>
        <taxon>Paraneoptera</taxon>
        <taxon>Psocodea</taxon>
        <taxon>Troctomorpha</taxon>
        <taxon>Phthiraptera</taxon>
        <taxon>Amblycera</taxon>
        <taxon>Menoponidae</taxon>
        <taxon>Menopon</taxon>
    </lineage>
</organism>
<evidence type="ECO:0000256" key="5">
    <source>
        <dbReference type="SAM" id="Coils"/>
    </source>
</evidence>
<evidence type="ECO:0000256" key="6">
    <source>
        <dbReference type="SAM" id="MobiDB-lite"/>
    </source>
</evidence>
<feature type="compositionally biased region" description="Acidic residues" evidence="6">
    <location>
        <begin position="191"/>
        <end position="201"/>
    </location>
</feature>
<comment type="similarity">
    <text evidence="2">Belongs to the THOC7 family.</text>
</comment>
<dbReference type="GO" id="GO:0000445">
    <property type="term" value="C:THO complex part of transcription export complex"/>
    <property type="evidence" value="ECO:0007669"/>
    <property type="project" value="InterPro"/>
</dbReference>
<evidence type="ECO:0000256" key="2">
    <source>
        <dbReference type="ARBA" id="ARBA00006482"/>
    </source>
</evidence>
<name>A0AAW2I3V9_9NEOP</name>
<accession>A0AAW2I3V9</accession>
<evidence type="ECO:0008006" key="8">
    <source>
        <dbReference type="Google" id="ProtNLM"/>
    </source>
</evidence>
<sequence length="208" mass="24171">MNDEDVIKRRLLIDGDGTGDDRRLNALQKNIIKWCSSTDSQEESQLSLDGMLAQLSHCEFTVKKSRRVAKMNAIELQNYQDLSKKIKQDIEEERKMIENTKTALIEAKIVRKNKMECDILGKVINEQPDRIETGKKLDQLKNELKNLKKCRTQIEKKMMQRRQQFYALVVTIQQLRDIVEEDDSITPTEVINDEPMEDEETTPVSTVT</sequence>
<evidence type="ECO:0000256" key="3">
    <source>
        <dbReference type="ARBA" id="ARBA00023054"/>
    </source>
</evidence>
<keyword evidence="4" id="KW-0539">Nucleus</keyword>
<comment type="caution">
    <text evidence="7">The sequence shown here is derived from an EMBL/GenBank/DDBJ whole genome shotgun (WGS) entry which is preliminary data.</text>
</comment>
<protein>
    <recommendedName>
        <fullName evidence="8">THO complex subunit 7</fullName>
    </recommendedName>
</protein>